<gene>
    <name evidence="2" type="ORF">CSSPJE1EN2_LOCUS6877</name>
</gene>
<sequence length="165" mass="18477">MGKRSCGRHGKGATPPPTAPLQDYDWPTWLEAATARVMACNARLSKARRRVQGACVRTNAKKIQLAEIQFQGDPTNTGMRDILSDAQAQLTEVFQSSVERNQHSSASNWLRYGDTCSKVFFDFHRIRSKRALLRELETEEGVVTGQSDLALYITSFYSKLYASDA</sequence>
<evidence type="ECO:0000313" key="3">
    <source>
        <dbReference type="Proteomes" id="UP001497522"/>
    </source>
</evidence>
<organism evidence="2 3">
    <name type="scientific">Sphagnum jensenii</name>
    <dbReference type="NCBI Taxonomy" id="128206"/>
    <lineage>
        <taxon>Eukaryota</taxon>
        <taxon>Viridiplantae</taxon>
        <taxon>Streptophyta</taxon>
        <taxon>Embryophyta</taxon>
        <taxon>Bryophyta</taxon>
        <taxon>Sphagnophytina</taxon>
        <taxon>Sphagnopsida</taxon>
        <taxon>Sphagnales</taxon>
        <taxon>Sphagnaceae</taxon>
        <taxon>Sphagnum</taxon>
    </lineage>
</organism>
<proteinExistence type="predicted"/>
<protein>
    <submittedName>
        <fullName evidence="2">Uncharacterized protein</fullName>
    </submittedName>
</protein>
<dbReference type="Proteomes" id="UP001497522">
    <property type="component" value="Chromosome 14"/>
</dbReference>
<keyword evidence="3" id="KW-1185">Reference proteome</keyword>
<feature type="compositionally biased region" description="Basic residues" evidence="1">
    <location>
        <begin position="1"/>
        <end position="11"/>
    </location>
</feature>
<feature type="region of interest" description="Disordered" evidence="1">
    <location>
        <begin position="1"/>
        <end position="22"/>
    </location>
</feature>
<accession>A0ABP1AN93</accession>
<name>A0ABP1AN93_9BRYO</name>
<evidence type="ECO:0000256" key="1">
    <source>
        <dbReference type="SAM" id="MobiDB-lite"/>
    </source>
</evidence>
<evidence type="ECO:0000313" key="2">
    <source>
        <dbReference type="EMBL" id="CAK9863882.1"/>
    </source>
</evidence>
<reference evidence="2" key="1">
    <citation type="submission" date="2024-03" db="EMBL/GenBank/DDBJ databases">
        <authorList>
            <consortium name="ELIXIR-Norway"/>
            <consortium name="Elixir Norway"/>
        </authorList>
    </citation>
    <scope>NUCLEOTIDE SEQUENCE</scope>
</reference>
<dbReference type="EMBL" id="OZ023715">
    <property type="protein sequence ID" value="CAK9863882.1"/>
    <property type="molecule type" value="Genomic_DNA"/>
</dbReference>